<evidence type="ECO:0000313" key="4">
    <source>
        <dbReference type="Proteomes" id="UP001589740"/>
    </source>
</evidence>
<keyword evidence="2" id="KW-1133">Transmembrane helix</keyword>
<evidence type="ECO:0000256" key="1">
    <source>
        <dbReference type="SAM" id="Coils"/>
    </source>
</evidence>
<keyword evidence="1" id="KW-0175">Coiled coil</keyword>
<feature type="transmembrane region" description="Helical" evidence="2">
    <location>
        <begin position="14"/>
        <end position="35"/>
    </location>
</feature>
<feature type="coiled-coil region" evidence="1">
    <location>
        <begin position="32"/>
        <end position="60"/>
    </location>
</feature>
<dbReference type="Proteomes" id="UP001589740">
    <property type="component" value="Unassembled WGS sequence"/>
</dbReference>
<sequence>MMPFLYFPEDKSEYIPAFITLAICMLLAYLAYRLIKRYSEKQEQKMKEFEEQVMKRMEQESDEPGSRY</sequence>
<evidence type="ECO:0000313" key="3">
    <source>
        <dbReference type="EMBL" id="MFB9860334.1"/>
    </source>
</evidence>
<keyword evidence="2" id="KW-0812">Transmembrane</keyword>
<protein>
    <recommendedName>
        <fullName evidence="5">Sporulation protein YhaL</fullName>
    </recommendedName>
</protein>
<evidence type="ECO:0000256" key="2">
    <source>
        <dbReference type="SAM" id="Phobius"/>
    </source>
</evidence>
<accession>A0ABV5Z2L7</accession>
<dbReference type="RefSeq" id="WP_380569921.1">
    <property type="nucleotide sequence ID" value="NZ_JBHMAH010000010.1"/>
</dbReference>
<name>A0ABV5Z2L7_9STAP</name>
<organism evidence="3 4">
    <name type="scientific">Salinicoccus siamensis</name>
    <dbReference type="NCBI Taxonomy" id="381830"/>
    <lineage>
        <taxon>Bacteria</taxon>
        <taxon>Bacillati</taxon>
        <taxon>Bacillota</taxon>
        <taxon>Bacilli</taxon>
        <taxon>Bacillales</taxon>
        <taxon>Staphylococcaceae</taxon>
        <taxon>Salinicoccus</taxon>
    </lineage>
</organism>
<dbReference type="EMBL" id="JBHMAH010000010">
    <property type="protein sequence ID" value="MFB9860334.1"/>
    <property type="molecule type" value="Genomic_DNA"/>
</dbReference>
<reference evidence="3 4" key="1">
    <citation type="submission" date="2024-09" db="EMBL/GenBank/DDBJ databases">
        <authorList>
            <person name="Sun Q."/>
            <person name="Mori K."/>
        </authorList>
    </citation>
    <scope>NUCLEOTIDE SEQUENCE [LARGE SCALE GENOMIC DNA]</scope>
    <source>
        <strain evidence="3 4">JCM 12822</strain>
    </source>
</reference>
<evidence type="ECO:0008006" key="5">
    <source>
        <dbReference type="Google" id="ProtNLM"/>
    </source>
</evidence>
<gene>
    <name evidence="3" type="ORF">ACFFLE_04335</name>
</gene>
<proteinExistence type="predicted"/>
<comment type="caution">
    <text evidence="3">The sequence shown here is derived from an EMBL/GenBank/DDBJ whole genome shotgun (WGS) entry which is preliminary data.</text>
</comment>
<keyword evidence="4" id="KW-1185">Reference proteome</keyword>
<keyword evidence="2" id="KW-0472">Membrane</keyword>